<keyword evidence="2" id="KW-1185">Reference proteome</keyword>
<evidence type="ECO:0008006" key="3">
    <source>
        <dbReference type="Google" id="ProtNLM"/>
    </source>
</evidence>
<reference evidence="2" key="1">
    <citation type="submission" date="2019-11" db="EMBL/GenBank/DDBJ databases">
        <title>Genome sequence of Heliorestis convoluta strain HH, an alkaliphilic and minimalistic phototrophic bacterium from a soda lake in Egypt.</title>
        <authorList>
            <person name="Dewey E.D."/>
            <person name="Stokes L.M."/>
            <person name="Burchell B.M."/>
            <person name="Shaffer K.N."/>
            <person name="Huntington A.M."/>
            <person name="Baker J.M."/>
            <person name="Nadendla S."/>
            <person name="Giglio M.G."/>
            <person name="Touchman J.W."/>
            <person name="Blankenship R.E."/>
            <person name="Madigan M.T."/>
            <person name="Sattley W.M."/>
        </authorList>
    </citation>
    <scope>NUCLEOTIDE SEQUENCE [LARGE SCALE GENOMIC DNA]</scope>
    <source>
        <strain evidence="2">HH</strain>
    </source>
</reference>
<protein>
    <recommendedName>
        <fullName evidence="3">STAS domain-containing protein</fullName>
    </recommendedName>
</protein>
<dbReference type="RefSeq" id="WP_153724020.1">
    <property type="nucleotide sequence ID" value="NZ_CP045875.1"/>
</dbReference>
<dbReference type="Proteomes" id="UP000366051">
    <property type="component" value="Chromosome"/>
</dbReference>
<sequence length="85" mass="10195">MAYRLRKKELQIFGDLFIEELELLHHKIKERGIEQIEVIDLAQLKRVDFASLQWLILLTKQQMNAKWHWPTTGELAKIRQLLNSQ</sequence>
<evidence type="ECO:0000313" key="1">
    <source>
        <dbReference type="EMBL" id="QGG46448.1"/>
    </source>
</evidence>
<dbReference type="EMBL" id="CP045875">
    <property type="protein sequence ID" value="QGG46448.1"/>
    <property type="molecule type" value="Genomic_DNA"/>
</dbReference>
<gene>
    <name evidence="1" type="ORF">FTV88_0269</name>
</gene>
<dbReference type="KEGG" id="hcv:FTV88_0269"/>
<organism evidence="1 2">
    <name type="scientific">Heliorestis convoluta</name>
    <dbReference type="NCBI Taxonomy" id="356322"/>
    <lineage>
        <taxon>Bacteria</taxon>
        <taxon>Bacillati</taxon>
        <taxon>Bacillota</taxon>
        <taxon>Clostridia</taxon>
        <taxon>Eubacteriales</taxon>
        <taxon>Heliobacteriaceae</taxon>
        <taxon>Heliorestis</taxon>
    </lineage>
</organism>
<dbReference type="AlphaFoldDB" id="A0A5Q2MW19"/>
<proteinExistence type="predicted"/>
<accession>A0A5Q2MW19</accession>
<evidence type="ECO:0000313" key="2">
    <source>
        <dbReference type="Proteomes" id="UP000366051"/>
    </source>
</evidence>
<name>A0A5Q2MW19_9FIRM</name>